<keyword evidence="7" id="KW-0472">Membrane</keyword>
<dbReference type="Pfam" id="PF00072">
    <property type="entry name" value="Response_reg"/>
    <property type="match status" value="1"/>
</dbReference>
<dbReference type="SUPFAM" id="SSF47384">
    <property type="entry name" value="Homodimeric domain of signal transducing histidine kinase"/>
    <property type="match status" value="1"/>
</dbReference>
<evidence type="ECO:0000313" key="11">
    <source>
        <dbReference type="Proteomes" id="UP001213664"/>
    </source>
</evidence>
<evidence type="ECO:0000259" key="8">
    <source>
        <dbReference type="PROSITE" id="PS50109"/>
    </source>
</evidence>
<evidence type="ECO:0000259" key="9">
    <source>
        <dbReference type="PROSITE" id="PS50110"/>
    </source>
</evidence>
<feature type="transmembrane region" description="Helical" evidence="7">
    <location>
        <begin position="96"/>
        <end position="120"/>
    </location>
</feature>
<evidence type="ECO:0000256" key="1">
    <source>
        <dbReference type="ARBA" id="ARBA00000085"/>
    </source>
</evidence>
<organism evidence="10 11">
    <name type="scientific">Candidatus Brevundimonas colombiensis</name>
    <dbReference type="NCBI Taxonomy" id="3121376"/>
    <lineage>
        <taxon>Bacteria</taxon>
        <taxon>Pseudomonadati</taxon>
        <taxon>Pseudomonadota</taxon>
        <taxon>Alphaproteobacteria</taxon>
        <taxon>Caulobacterales</taxon>
        <taxon>Caulobacteraceae</taxon>
        <taxon>Brevundimonas</taxon>
    </lineage>
</organism>
<dbReference type="PRINTS" id="PR00344">
    <property type="entry name" value="BCTRLSENSOR"/>
</dbReference>
<gene>
    <name evidence="10" type="ORF">P0Y50_03655</name>
</gene>
<dbReference type="Gene3D" id="3.40.50.2300">
    <property type="match status" value="1"/>
</dbReference>
<dbReference type="InterPro" id="IPR036097">
    <property type="entry name" value="HisK_dim/P_sf"/>
</dbReference>
<keyword evidence="4" id="KW-0808">Transferase</keyword>
<dbReference type="CDD" id="cd17546">
    <property type="entry name" value="REC_hyHK_CKI1_RcsC-like"/>
    <property type="match status" value="1"/>
</dbReference>
<feature type="transmembrane region" description="Helical" evidence="7">
    <location>
        <begin position="48"/>
        <end position="66"/>
    </location>
</feature>
<dbReference type="InterPro" id="IPR036890">
    <property type="entry name" value="HATPase_C_sf"/>
</dbReference>
<feature type="domain" description="Response regulatory" evidence="9">
    <location>
        <begin position="582"/>
        <end position="699"/>
    </location>
</feature>
<dbReference type="SMART" id="SM00387">
    <property type="entry name" value="HATPase_c"/>
    <property type="match status" value="1"/>
</dbReference>
<keyword evidence="3 6" id="KW-0597">Phosphoprotein</keyword>
<dbReference type="SMART" id="SM00448">
    <property type="entry name" value="REC"/>
    <property type="match status" value="1"/>
</dbReference>
<name>A0AAJ6BLU4_9CAUL</name>
<evidence type="ECO:0000313" key="10">
    <source>
        <dbReference type="EMBL" id="WEK40717.1"/>
    </source>
</evidence>
<feature type="modified residue" description="4-aspartylphosphate" evidence="6">
    <location>
        <position position="631"/>
    </location>
</feature>
<dbReference type="InterPro" id="IPR003594">
    <property type="entry name" value="HATPase_dom"/>
</dbReference>
<dbReference type="Proteomes" id="UP001213664">
    <property type="component" value="Chromosome"/>
</dbReference>
<dbReference type="Gene3D" id="1.10.287.130">
    <property type="match status" value="1"/>
</dbReference>
<dbReference type="EC" id="2.7.13.3" evidence="2"/>
<feature type="transmembrane region" description="Helical" evidence="7">
    <location>
        <begin position="73"/>
        <end position="90"/>
    </location>
</feature>
<evidence type="ECO:0000256" key="2">
    <source>
        <dbReference type="ARBA" id="ARBA00012438"/>
    </source>
</evidence>
<dbReference type="InterPro" id="IPR011006">
    <property type="entry name" value="CheY-like_superfamily"/>
</dbReference>
<feature type="transmembrane region" description="Helical" evidence="7">
    <location>
        <begin position="293"/>
        <end position="312"/>
    </location>
</feature>
<dbReference type="GO" id="GO:0000155">
    <property type="term" value="F:phosphorelay sensor kinase activity"/>
    <property type="evidence" value="ECO:0007669"/>
    <property type="project" value="InterPro"/>
</dbReference>
<feature type="transmembrane region" description="Helical" evidence="7">
    <location>
        <begin position="132"/>
        <end position="157"/>
    </location>
</feature>
<dbReference type="SMART" id="SM00388">
    <property type="entry name" value="HisKA"/>
    <property type="match status" value="1"/>
</dbReference>
<feature type="domain" description="Histidine kinase" evidence="8">
    <location>
        <begin position="350"/>
        <end position="564"/>
    </location>
</feature>
<proteinExistence type="predicted"/>
<evidence type="ECO:0000256" key="4">
    <source>
        <dbReference type="ARBA" id="ARBA00022679"/>
    </source>
</evidence>
<dbReference type="InterPro" id="IPR001789">
    <property type="entry name" value="Sig_transdc_resp-reg_receiver"/>
</dbReference>
<dbReference type="Gene3D" id="3.30.565.10">
    <property type="entry name" value="Histidine kinase-like ATPase, C-terminal domain"/>
    <property type="match status" value="1"/>
</dbReference>
<dbReference type="EMBL" id="CP119326">
    <property type="protein sequence ID" value="WEK40717.1"/>
    <property type="molecule type" value="Genomic_DNA"/>
</dbReference>
<keyword evidence="7" id="KW-1133">Transmembrane helix</keyword>
<feature type="transmembrane region" description="Helical" evidence="7">
    <location>
        <begin position="169"/>
        <end position="189"/>
    </location>
</feature>
<dbReference type="InterPro" id="IPR005467">
    <property type="entry name" value="His_kinase_dom"/>
</dbReference>
<dbReference type="PANTHER" id="PTHR43047">
    <property type="entry name" value="TWO-COMPONENT HISTIDINE PROTEIN KINASE"/>
    <property type="match status" value="1"/>
</dbReference>
<dbReference type="CDD" id="cd00082">
    <property type="entry name" value="HisKA"/>
    <property type="match status" value="1"/>
</dbReference>
<dbReference type="PROSITE" id="PS50110">
    <property type="entry name" value="RESPONSE_REGULATORY"/>
    <property type="match status" value="1"/>
</dbReference>
<comment type="catalytic activity">
    <reaction evidence="1">
        <text>ATP + protein L-histidine = ADP + protein N-phospho-L-histidine.</text>
        <dbReference type="EC" id="2.7.13.3"/>
    </reaction>
</comment>
<accession>A0AAJ6BLU4</accession>
<dbReference type="AlphaFoldDB" id="A0AAJ6BLU4"/>
<evidence type="ECO:0000256" key="7">
    <source>
        <dbReference type="SAM" id="Phobius"/>
    </source>
</evidence>
<dbReference type="InterPro" id="IPR003661">
    <property type="entry name" value="HisK_dim/P_dom"/>
</dbReference>
<feature type="transmembrane region" description="Helical" evidence="7">
    <location>
        <begin position="201"/>
        <end position="222"/>
    </location>
</feature>
<dbReference type="SUPFAM" id="SSF55874">
    <property type="entry name" value="ATPase domain of HSP90 chaperone/DNA topoisomerase II/histidine kinase"/>
    <property type="match status" value="1"/>
</dbReference>
<dbReference type="Pfam" id="PF00512">
    <property type="entry name" value="HisKA"/>
    <property type="match status" value="1"/>
</dbReference>
<evidence type="ECO:0000256" key="5">
    <source>
        <dbReference type="ARBA" id="ARBA00022777"/>
    </source>
</evidence>
<evidence type="ECO:0000256" key="3">
    <source>
        <dbReference type="ARBA" id="ARBA00022553"/>
    </source>
</evidence>
<reference evidence="10" key="1">
    <citation type="submission" date="2023-03" db="EMBL/GenBank/DDBJ databases">
        <title>Andean soil-derived lignocellulolytic bacterial consortium as a source of novel taxa and putative plastic-active enzymes.</title>
        <authorList>
            <person name="Diaz-Garcia L."/>
            <person name="Chuvochina M."/>
            <person name="Feuerriegel G."/>
            <person name="Bunk B."/>
            <person name="Sproer C."/>
            <person name="Streit W.R."/>
            <person name="Rodriguez L.M."/>
            <person name="Overmann J."/>
            <person name="Jimenez D.J."/>
        </authorList>
    </citation>
    <scope>NUCLEOTIDE SEQUENCE</scope>
    <source>
        <strain evidence="10">MAG 833</strain>
    </source>
</reference>
<evidence type="ECO:0000256" key="6">
    <source>
        <dbReference type="PROSITE-ProRule" id="PRU00169"/>
    </source>
</evidence>
<keyword evidence="5" id="KW-0418">Kinase</keyword>
<protein>
    <recommendedName>
        <fullName evidence="2">histidine kinase</fullName>
        <ecNumber evidence="2">2.7.13.3</ecNumber>
    </recommendedName>
</protein>
<feature type="transmembrane region" description="Helical" evidence="7">
    <location>
        <begin position="23"/>
        <end position="42"/>
    </location>
</feature>
<sequence length="714" mass="76532">MTVSALAAKPIPWRLFRHEAGRAAGPPAWAYLALFVVCQLAGLWMSRTFSVTILWPANAVLLAAVLQLHRAQAARVLAAALAINLAGNAVRGDPGLFLWGNALFNLIQVLVAAVLVRRFCGAALDMRRPRRLLRFALALIPAVALSTGLAALLVLATGRLPLGGLAFRLRYLFEMETLALLIVAPSLLLMARQHRFRADSLARWPEIVLLAGLVIALTAGVFGQSQAPVLFLVFPPLILLAFRLSPPWTATAVMVIAVAGGAATLLGHGPIVLTRLAGADALADVPLVMRQMGVFHLFLLAVLGTALPITTLSSERRRLVERLKTRTQAALAARQRAEADRAVKGRFLAMMSHEMRTPLTGVTGYADLLSRNPHLDAEGRRQVDAIRNCGEAMLRLVEDLLEVARGGAEVSPKVSDLREVLDEAVAPAREWARVKGLTFDLVVSPEADGRILIDARRLRQTLHHLAQNAVKFTARGRVGLAVERAGEHLIFRLSDTGCGMDEATRAGVFRLFEQGDATTSRAHEGAGVGLALAKTHIGCLGGTVTVESALWQGTTITLSVPAPAVAPAEDEAPEPLHSRRTRILIVDDHPANRDLLRIMLHAADCETAEASDGEQALAILKDQTFDLVLMDVRMPVMDGLAATRALRALDAPARDLPVLAVTAEAMPEDAARCLAAGMDGHLAKPVTQAKLYAAIETVFDTVARRQAEAANPAA</sequence>
<dbReference type="InterPro" id="IPR004358">
    <property type="entry name" value="Sig_transdc_His_kin-like_C"/>
</dbReference>
<keyword evidence="7" id="KW-0812">Transmembrane</keyword>
<feature type="transmembrane region" description="Helical" evidence="7">
    <location>
        <begin position="252"/>
        <end position="273"/>
    </location>
</feature>
<dbReference type="SUPFAM" id="SSF52172">
    <property type="entry name" value="CheY-like"/>
    <property type="match status" value="1"/>
</dbReference>
<dbReference type="PROSITE" id="PS50109">
    <property type="entry name" value="HIS_KIN"/>
    <property type="match status" value="1"/>
</dbReference>
<dbReference type="Pfam" id="PF02518">
    <property type="entry name" value="HATPase_c"/>
    <property type="match status" value="1"/>
</dbReference>